<dbReference type="AlphaFoldDB" id="A0A370GJV5"/>
<dbReference type="InterPro" id="IPR025418">
    <property type="entry name" value="YrhC-like"/>
</dbReference>
<dbReference type="EMBL" id="QQAY01000003">
    <property type="protein sequence ID" value="RDI44072.1"/>
    <property type="molecule type" value="Genomic_DNA"/>
</dbReference>
<comment type="caution">
    <text evidence="2">The sequence shown here is derived from an EMBL/GenBank/DDBJ whole genome shotgun (WGS) entry which is preliminary data.</text>
</comment>
<name>A0A370GJV5_9BACI</name>
<organism evidence="2 3">
    <name type="scientific">Falsibacillus pallidus</name>
    <dbReference type="NCBI Taxonomy" id="493781"/>
    <lineage>
        <taxon>Bacteria</taxon>
        <taxon>Bacillati</taxon>
        <taxon>Bacillota</taxon>
        <taxon>Bacilli</taxon>
        <taxon>Bacillales</taxon>
        <taxon>Bacillaceae</taxon>
        <taxon>Falsibacillus</taxon>
    </lineage>
</organism>
<dbReference type="Proteomes" id="UP000255326">
    <property type="component" value="Unassembled WGS sequence"/>
</dbReference>
<keyword evidence="1" id="KW-0812">Transmembrane</keyword>
<sequence>MKNVFNKMMDYKRFAFILMALSAFLYIGVVIPAAGKTLHKEYALMAGTLASTAFAAYFFFQSIKLRKILNESEEGQDFLSKK</sequence>
<gene>
    <name evidence="2" type="ORF">DFR59_103135</name>
</gene>
<keyword evidence="1" id="KW-1133">Transmembrane helix</keyword>
<evidence type="ECO:0000313" key="3">
    <source>
        <dbReference type="Proteomes" id="UP000255326"/>
    </source>
</evidence>
<reference evidence="2 3" key="1">
    <citation type="submission" date="2018-07" db="EMBL/GenBank/DDBJ databases">
        <title>Genomic Encyclopedia of Type Strains, Phase IV (KMG-IV): sequencing the most valuable type-strain genomes for metagenomic binning, comparative biology and taxonomic classification.</title>
        <authorList>
            <person name="Goeker M."/>
        </authorList>
    </citation>
    <scope>NUCLEOTIDE SEQUENCE [LARGE SCALE GENOMIC DNA]</scope>
    <source>
        <strain evidence="2 3">DSM 25281</strain>
    </source>
</reference>
<dbReference type="OrthoDB" id="2943632at2"/>
<dbReference type="RefSeq" id="WP_158538347.1">
    <property type="nucleotide sequence ID" value="NZ_QQAY01000003.1"/>
</dbReference>
<keyword evidence="1" id="KW-0472">Membrane</keyword>
<accession>A0A370GJV5</accession>
<proteinExistence type="predicted"/>
<dbReference type="Pfam" id="PF14143">
    <property type="entry name" value="YrhC"/>
    <property type="match status" value="1"/>
</dbReference>
<feature type="transmembrane region" description="Helical" evidence="1">
    <location>
        <begin position="42"/>
        <end position="60"/>
    </location>
</feature>
<keyword evidence="3" id="KW-1185">Reference proteome</keyword>
<evidence type="ECO:0000256" key="1">
    <source>
        <dbReference type="SAM" id="Phobius"/>
    </source>
</evidence>
<evidence type="ECO:0000313" key="2">
    <source>
        <dbReference type="EMBL" id="RDI44072.1"/>
    </source>
</evidence>
<protein>
    <submittedName>
        <fullName evidence="2">YrhC-like protein</fullName>
    </submittedName>
</protein>